<evidence type="ECO:0000313" key="1">
    <source>
        <dbReference type="EMBL" id="KAG0461012.1"/>
    </source>
</evidence>
<comment type="caution">
    <text evidence="1">The sequence shown here is derived from an EMBL/GenBank/DDBJ whole genome shotgun (WGS) entry which is preliminary data.</text>
</comment>
<dbReference type="Proteomes" id="UP000636800">
    <property type="component" value="Chromosome 11"/>
</dbReference>
<keyword evidence="2" id="KW-1185">Reference proteome</keyword>
<organism evidence="1 2">
    <name type="scientific">Vanilla planifolia</name>
    <name type="common">Vanilla</name>
    <dbReference type="NCBI Taxonomy" id="51239"/>
    <lineage>
        <taxon>Eukaryota</taxon>
        <taxon>Viridiplantae</taxon>
        <taxon>Streptophyta</taxon>
        <taxon>Embryophyta</taxon>
        <taxon>Tracheophyta</taxon>
        <taxon>Spermatophyta</taxon>
        <taxon>Magnoliopsida</taxon>
        <taxon>Liliopsida</taxon>
        <taxon>Asparagales</taxon>
        <taxon>Orchidaceae</taxon>
        <taxon>Vanilloideae</taxon>
        <taxon>Vanilleae</taxon>
        <taxon>Vanilla</taxon>
    </lineage>
</organism>
<evidence type="ECO:0000313" key="2">
    <source>
        <dbReference type="Proteomes" id="UP000636800"/>
    </source>
</evidence>
<dbReference type="EMBL" id="JADCNL010000011">
    <property type="protein sequence ID" value="KAG0461012.1"/>
    <property type="molecule type" value="Genomic_DNA"/>
</dbReference>
<name>A0A835Q0U6_VANPL</name>
<protein>
    <submittedName>
        <fullName evidence="1">Uncharacterized protein</fullName>
    </submittedName>
</protein>
<dbReference type="AlphaFoldDB" id="A0A835Q0U6"/>
<gene>
    <name evidence="1" type="ORF">HPP92_021309</name>
</gene>
<accession>A0A835Q0U6</accession>
<dbReference type="OrthoDB" id="5839at2759"/>
<sequence>MPAVKNAGHSMIGRAVPITHFADIRHAKAWMPGVNAKTGSIAETLKTKPGSRNNICGERRTFFTSLISKHDSQDLGENGVYALKLLKRVLLGRFLEF</sequence>
<proteinExistence type="predicted"/>
<reference evidence="1 2" key="1">
    <citation type="journal article" date="2020" name="Nat. Food">
        <title>A phased Vanilla planifolia genome enables genetic improvement of flavour and production.</title>
        <authorList>
            <person name="Hasing T."/>
            <person name="Tang H."/>
            <person name="Brym M."/>
            <person name="Khazi F."/>
            <person name="Huang T."/>
            <person name="Chambers A.H."/>
        </authorList>
    </citation>
    <scope>NUCLEOTIDE SEQUENCE [LARGE SCALE GENOMIC DNA]</scope>
    <source>
        <tissue evidence="1">Leaf</tissue>
    </source>
</reference>